<dbReference type="PROSITE" id="PS51425">
    <property type="entry name" value="SCD"/>
    <property type="match status" value="1"/>
</dbReference>
<dbReference type="eggNOG" id="KOG2011">
    <property type="taxonomic scope" value="Eukaryota"/>
</dbReference>
<evidence type="ECO:0000259" key="4">
    <source>
        <dbReference type="PROSITE" id="PS51425"/>
    </source>
</evidence>
<feature type="region of interest" description="Disordered" evidence="3">
    <location>
        <begin position="1152"/>
        <end position="1278"/>
    </location>
</feature>
<evidence type="ECO:0000256" key="3">
    <source>
        <dbReference type="SAM" id="MobiDB-lite"/>
    </source>
</evidence>
<feature type="coiled-coil region" evidence="2">
    <location>
        <begin position="341"/>
        <end position="387"/>
    </location>
</feature>
<comment type="similarity">
    <text evidence="1">Belongs to the SCC3 family.</text>
</comment>
<evidence type="ECO:0000256" key="2">
    <source>
        <dbReference type="SAM" id="Coils"/>
    </source>
</evidence>
<feature type="domain" description="SCD" evidence="4">
    <location>
        <begin position="396"/>
        <end position="481"/>
    </location>
</feature>
<dbReference type="InParanoid" id="A0A067QV78"/>
<dbReference type="OrthoDB" id="498590at2759"/>
<evidence type="ECO:0000313" key="6">
    <source>
        <dbReference type="Proteomes" id="UP000027135"/>
    </source>
</evidence>
<protein>
    <submittedName>
        <fullName evidence="5">Cohesin subunit SA-1</fullName>
    </submittedName>
</protein>
<dbReference type="PANTHER" id="PTHR11199:SF0">
    <property type="entry name" value="LD34181P-RELATED"/>
    <property type="match status" value="1"/>
</dbReference>
<dbReference type="GO" id="GO:0003682">
    <property type="term" value="F:chromatin binding"/>
    <property type="evidence" value="ECO:0007669"/>
    <property type="project" value="TreeGrafter"/>
</dbReference>
<gene>
    <name evidence="5" type="ORF">L798_12194</name>
</gene>
<feature type="compositionally biased region" description="Acidic residues" evidence="3">
    <location>
        <begin position="1176"/>
        <end position="1190"/>
    </location>
</feature>
<dbReference type="STRING" id="136037.A0A067QV78"/>
<dbReference type="SUPFAM" id="SSF48371">
    <property type="entry name" value="ARM repeat"/>
    <property type="match status" value="1"/>
</dbReference>
<dbReference type="PANTHER" id="PTHR11199">
    <property type="entry name" value="STROMAL ANTIGEN"/>
    <property type="match status" value="1"/>
</dbReference>
<dbReference type="GO" id="GO:0005634">
    <property type="term" value="C:nucleus"/>
    <property type="evidence" value="ECO:0007669"/>
    <property type="project" value="TreeGrafter"/>
</dbReference>
<dbReference type="FunCoup" id="A0A067QV78">
    <property type="interactions" value="1292"/>
</dbReference>
<dbReference type="InterPro" id="IPR020839">
    <property type="entry name" value="SCD"/>
</dbReference>
<dbReference type="GO" id="GO:0007062">
    <property type="term" value="P:sister chromatid cohesion"/>
    <property type="evidence" value="ECO:0007669"/>
    <property type="project" value="UniProtKB-ARBA"/>
</dbReference>
<keyword evidence="6" id="KW-1185">Reference proteome</keyword>
<dbReference type="EMBL" id="KK852909">
    <property type="protein sequence ID" value="KDR13941.1"/>
    <property type="molecule type" value="Genomic_DNA"/>
</dbReference>
<dbReference type="Pfam" id="PF21581">
    <property type="entry name" value="SCD"/>
    <property type="match status" value="1"/>
</dbReference>
<feature type="region of interest" description="Disordered" evidence="3">
    <location>
        <begin position="1"/>
        <end position="83"/>
    </location>
</feature>
<dbReference type="InterPro" id="IPR013721">
    <property type="entry name" value="STAG"/>
</dbReference>
<feature type="compositionally biased region" description="Polar residues" evidence="3">
    <location>
        <begin position="1250"/>
        <end position="1278"/>
    </location>
</feature>
<accession>A0A067QV78</accession>
<dbReference type="Proteomes" id="UP000027135">
    <property type="component" value="Unassembled WGS sequence"/>
</dbReference>
<dbReference type="InterPro" id="IPR039662">
    <property type="entry name" value="Cohesin_Scc3/SA"/>
</dbReference>
<organism evidence="5 6">
    <name type="scientific">Zootermopsis nevadensis</name>
    <name type="common">Dampwood termite</name>
    <dbReference type="NCBI Taxonomy" id="136037"/>
    <lineage>
        <taxon>Eukaryota</taxon>
        <taxon>Metazoa</taxon>
        <taxon>Ecdysozoa</taxon>
        <taxon>Arthropoda</taxon>
        <taxon>Hexapoda</taxon>
        <taxon>Insecta</taxon>
        <taxon>Pterygota</taxon>
        <taxon>Neoptera</taxon>
        <taxon>Polyneoptera</taxon>
        <taxon>Dictyoptera</taxon>
        <taxon>Blattodea</taxon>
        <taxon>Blattoidea</taxon>
        <taxon>Termitoidae</taxon>
        <taxon>Termopsidae</taxon>
        <taxon>Zootermopsis</taxon>
    </lineage>
</organism>
<dbReference type="GO" id="GO:0008278">
    <property type="term" value="C:cohesin complex"/>
    <property type="evidence" value="ECO:0007669"/>
    <property type="project" value="TreeGrafter"/>
</dbReference>
<proteinExistence type="inferred from homology"/>
<sequence>MQRRGGKRIRMDDPPPPEYESPMTPMTPLDGSGTELQEPYTPYTPYSNQPATPLHTGSDMYGNSEYSEATASQAYQQQQQQQLYEQQTQQFDVQQQQTLSSYDQTGQYDQPPTPVNMVTRVRVTRARVRAAAAAAAPPPPPPPAAPAPMTATVVTTRRGGLAVEEPKKRRPGRRPMSELMAEDENSLYYIIRQGKVSLQAVVDDWIESYKVNRDAALLSLMQFFINASGCKGKITSYMQASMEHAAIIRRMTEEFDEESGEYPLIMTGQTWKKFRNNFCDFVQILVKQCQYSIIYDQYLMDNVISLLTGLSDSQVRAFRHTATLAAMKLMTALVDVALTVSVNLDNTQRQYEAERQKARDKRASDRLESLMSKRQELEENMDEIKNMLTYMFKSVFVHRYRDTLPEIRAICMAEIGVWMKKFHQNFLDDSYLKYIGWTLHDKVGEVRLKCLQALQPLYASEELKGKLELFTSKFKDRIVAMTLDKEYDVAVQAVRLVISILKHHRDILTDKDCEHVYELVYSSHRAVAQAAGEFLNERLFVPDEEAVAGIRTKRGKKRLPNTPLIRDLVQFFIESELHEHGAYLVDSLIESNEMMKDWECMTDLLLEEPGPSEEALDDRQETSLIEIMVCCIRQAATGEPPVGRGPTRKILSAKEIKQVQDDKLRLTEHYIQTLPAMLDKYRADPEKLANLLSIPQYFELDIYTTSRQETNLDLLLKKMASIVEKHHDTDVLETCAKTLELLCTDGNAIFTRCDVARSTLIDMVVNKYKEAVDDWRSLIEGEETPDEDETFNVVYSLKKVATFYNCHNLGNWGIWDSIFKDISDAKDGNKTLPEEAVRYCISAGFFAILWDLHHLEEVMESGANGSVQLQQLKSRLHTFMDTMKEMLMSGQNQSYMEEAYLTLCDLLVVFCEQLASNSQLVDLVYEPDRGLQIQLNDFIQNYVFIMEEDDEQDEHSKIEELHKRRNFLASFCKLIVYNMMPTKVAADVFKHYVKYYNDYGDIIKATLGKAREINKTNCARTMAISLTMLFRELQRDGTRINRQSEDFISLKELAKRFALSFGLDAVKNREAITALHREGILFSVNPLENSEDPTGPPPNLPFLEILTEFTNKLLKQDKRVVLTFLDRRIAAGMPSSRGEDWQPLLMYRNSLVHGETDQPPVTSKRAYSRKKKEYAAEEEEQGEEAEEATSDQEFNTGRKRRLLSSRSGKRRVQQQHQPHKERKLDVRVVKHEKPQSRGKKCSENAMLLSSEPSIQEETSLSHLSMTPSSGKNSKQQHSFLTSTRLFGNSGHRSFVTNDFTVTGYQND</sequence>
<feature type="compositionally biased region" description="Basic and acidic residues" evidence="3">
    <location>
        <begin position="1222"/>
        <end position="1235"/>
    </location>
</feature>
<evidence type="ECO:0000313" key="5">
    <source>
        <dbReference type="EMBL" id="KDR13941.1"/>
    </source>
</evidence>
<feature type="compositionally biased region" description="Basic residues" evidence="3">
    <location>
        <begin position="1197"/>
        <end position="1221"/>
    </location>
</feature>
<dbReference type="OMA" id="QIQEAAY"/>
<evidence type="ECO:0000256" key="1">
    <source>
        <dbReference type="ARBA" id="ARBA00005486"/>
    </source>
</evidence>
<reference evidence="5 6" key="1">
    <citation type="journal article" date="2014" name="Nat. Commun.">
        <title>Molecular traces of alternative social organization in a termite genome.</title>
        <authorList>
            <person name="Terrapon N."/>
            <person name="Li C."/>
            <person name="Robertson H.M."/>
            <person name="Ji L."/>
            <person name="Meng X."/>
            <person name="Booth W."/>
            <person name="Chen Z."/>
            <person name="Childers C.P."/>
            <person name="Glastad K.M."/>
            <person name="Gokhale K."/>
            <person name="Gowin J."/>
            <person name="Gronenberg W."/>
            <person name="Hermansen R.A."/>
            <person name="Hu H."/>
            <person name="Hunt B.G."/>
            <person name="Huylmans A.K."/>
            <person name="Khalil S.M."/>
            <person name="Mitchell R.D."/>
            <person name="Munoz-Torres M.C."/>
            <person name="Mustard J.A."/>
            <person name="Pan H."/>
            <person name="Reese J.T."/>
            <person name="Scharf M.E."/>
            <person name="Sun F."/>
            <person name="Vogel H."/>
            <person name="Xiao J."/>
            <person name="Yang W."/>
            <person name="Yang Z."/>
            <person name="Yang Z."/>
            <person name="Zhou J."/>
            <person name="Zhu J."/>
            <person name="Brent C.S."/>
            <person name="Elsik C.G."/>
            <person name="Goodisman M.A."/>
            <person name="Liberles D.A."/>
            <person name="Roe R.M."/>
            <person name="Vargo E.L."/>
            <person name="Vilcinskas A."/>
            <person name="Wang J."/>
            <person name="Bornberg-Bauer E."/>
            <person name="Korb J."/>
            <person name="Zhang G."/>
            <person name="Liebig J."/>
        </authorList>
    </citation>
    <scope>NUCLEOTIDE SEQUENCE [LARGE SCALE GENOMIC DNA]</scope>
    <source>
        <tissue evidence="5">Whole organism</tissue>
    </source>
</reference>
<name>A0A067QV78_ZOONE</name>
<feature type="compositionally biased region" description="Low complexity" evidence="3">
    <location>
        <begin position="66"/>
        <end position="83"/>
    </location>
</feature>
<dbReference type="Pfam" id="PF24571">
    <property type="entry name" value="HEAT_SCC3-SA"/>
    <property type="match status" value="1"/>
</dbReference>
<dbReference type="GO" id="GO:0000785">
    <property type="term" value="C:chromatin"/>
    <property type="evidence" value="ECO:0007669"/>
    <property type="project" value="TreeGrafter"/>
</dbReference>
<dbReference type="InterPro" id="IPR056396">
    <property type="entry name" value="HEAT_SCC3-SA"/>
</dbReference>
<keyword evidence="2" id="KW-0175">Coiled coil</keyword>
<dbReference type="InterPro" id="IPR016024">
    <property type="entry name" value="ARM-type_fold"/>
</dbReference>
<dbReference type="Pfam" id="PF08514">
    <property type="entry name" value="STAG"/>
    <property type="match status" value="1"/>
</dbReference>